<reference evidence="2" key="1">
    <citation type="submission" date="2025-08" db="UniProtKB">
        <authorList>
            <consortium name="Ensembl"/>
        </authorList>
    </citation>
    <scope>IDENTIFICATION</scope>
</reference>
<keyword evidence="3" id="KW-1185">Reference proteome</keyword>
<accession>A0A8C4NJ14</accession>
<dbReference type="Proteomes" id="UP000694388">
    <property type="component" value="Unplaced"/>
</dbReference>
<dbReference type="InterPro" id="IPR052850">
    <property type="entry name" value="NPAT_LisH"/>
</dbReference>
<feature type="compositionally biased region" description="Polar residues" evidence="1">
    <location>
        <begin position="1339"/>
        <end position="1358"/>
    </location>
</feature>
<feature type="region of interest" description="Disordered" evidence="1">
    <location>
        <begin position="1396"/>
        <end position="1435"/>
    </location>
</feature>
<dbReference type="GO" id="GO:0005634">
    <property type="term" value="C:nucleus"/>
    <property type="evidence" value="ECO:0007669"/>
    <property type="project" value="TreeGrafter"/>
</dbReference>
<feature type="region of interest" description="Disordered" evidence="1">
    <location>
        <begin position="1314"/>
        <end position="1360"/>
    </location>
</feature>
<dbReference type="Ensembl" id="ENSEBUT00000005365.1">
    <property type="protein sequence ID" value="ENSEBUP00000004927.1"/>
    <property type="gene ID" value="ENSEBUG00000003415.1"/>
</dbReference>
<feature type="region of interest" description="Disordered" evidence="1">
    <location>
        <begin position="186"/>
        <end position="211"/>
    </location>
</feature>
<evidence type="ECO:0000313" key="2">
    <source>
        <dbReference type="Ensembl" id="ENSEBUP00000004927.1"/>
    </source>
</evidence>
<feature type="compositionally biased region" description="Basic residues" evidence="1">
    <location>
        <begin position="1674"/>
        <end position="1683"/>
    </location>
</feature>
<dbReference type="PANTHER" id="PTHR15087">
    <property type="entry name" value="PROTEIN NPAT"/>
    <property type="match status" value="1"/>
</dbReference>
<feature type="compositionally biased region" description="Basic and acidic residues" evidence="1">
    <location>
        <begin position="1590"/>
        <end position="1601"/>
    </location>
</feature>
<feature type="region of interest" description="Disordered" evidence="1">
    <location>
        <begin position="227"/>
        <end position="260"/>
    </location>
</feature>
<dbReference type="GO" id="GO:0003712">
    <property type="term" value="F:transcription coregulator activity"/>
    <property type="evidence" value="ECO:0007669"/>
    <property type="project" value="TreeGrafter"/>
</dbReference>
<evidence type="ECO:0000313" key="3">
    <source>
        <dbReference type="Proteomes" id="UP000694388"/>
    </source>
</evidence>
<feature type="compositionally biased region" description="Polar residues" evidence="1">
    <location>
        <begin position="1461"/>
        <end position="1476"/>
    </location>
</feature>
<reference evidence="2" key="2">
    <citation type="submission" date="2025-09" db="UniProtKB">
        <authorList>
            <consortium name="Ensembl"/>
        </authorList>
    </citation>
    <scope>IDENTIFICATION</scope>
</reference>
<feature type="region of interest" description="Disordered" evidence="1">
    <location>
        <begin position="1634"/>
        <end position="1691"/>
    </location>
</feature>
<feature type="region of interest" description="Disordered" evidence="1">
    <location>
        <begin position="1582"/>
        <end position="1601"/>
    </location>
</feature>
<feature type="region of interest" description="Disordered" evidence="1">
    <location>
        <begin position="1535"/>
        <end position="1568"/>
    </location>
</feature>
<evidence type="ECO:0000256" key="1">
    <source>
        <dbReference type="SAM" id="MobiDB-lite"/>
    </source>
</evidence>
<sequence length="1705" mass="182604">MTCLADLVLGSKILQLFAKFMSRCALLAGYLQQEELTNTCHTFVEESPYLAEYAEFARREGIIPFSLPSLFGHSLKIILDEYAEIKARELVTDTTNALCSLWKKLEFDIGRIKNCQKGFLFRGQGGARVRGGVVRRGGSARAFCTPHLEFRRPLDVGNPRTINTLQVESQSSPDFIHHESQHSLDAHSVSPACGSTQLSPSPNSTSFHSDSDVDVLPTYETPETLRCTPSSFPSIRTPRRSSSICTTQPTSTSLSSLQNEKQSFDRKSSVLTPIVSLASCGSEPIPSRTCVALSTSPASCFSPGDTTSSVSKPLTQTTDTISSCVVSTLQLTSVHKNSPVLMPTSLASSEKSSCSLLGNISDGTPVGPASRLLHGFGCNLLSQKTHVESPSKRNKLVVRRPPVTTASVPFTTTTTDAVDERVPVDPKEVEAEILPIFETARETLLANSTLQEKLAQNINRIVYSSDICGNPLAEDPVLAVEQPQDSSAAMEHNSLNELLNVPVCESHMTEEDIQNILDLTESDPAFHTLFGLFNFGKQSGEKEDDGQFVEMSQDKCVSGTIVDNTTDEDCICLGEVAEDRQSPLRKDLQNEEEFLESSKTSEDEASAAKTLVETSIEIEKKCPQEGSLEAKELSNLTKAIEDPVVVVKPTVEDVHSNGDAFPLRKSPIEKSDAVPQLDVGLHKSRTTTGMRKAMTPRASLGPTVDNPGKGSRANVAQMEGNECGDEPNSKSDTPTDIQLDQPCATTFSVADVQGPTLVIASVHTSATIQTTSPAMQLPNLSMKPHGNSDPSSVQQVEKSDTNNEVRVDCVEEFPDVGVEVCLGDDVQDKSAEVPVPPQYLSPERPRFRGNLHQIKKIAAPKIKAKTKGILMPRKSSLVKRGRPKKAAVKNGTSQNMVLPVVIATEGSMAVSDQEVSSLNKSSNCIIKDTITDEEKGAAGSSTVCCTVGSSANDSLTPISPESSQLENRFEGCLTEPLDTRLGNVNGKGALNSTSALQICDEAELRSAVFSITGENMPLTMFGSPVSHCVSSHFGTPQQRCFEVPTSLGFRQHIPASSLATMTPVVHTSLNCIDPVQASGSFPTPSADMLESIYNSNTDPAIPMSNPSGDTLQSFSAMCLSDANLQTSVSRANLNVAGALDLTASVSTSNTSPTLHGVDSTSVTPQRHSANGAEGPSEGFMIPELLSSPVQPVLQGTLPEISPLVPTKSTSREQSLPLISTHSHVASTGSGKLMAGPPQNADTLVAGVVTSEDLLCKPTSTTRRTSVRITRSKESKAQAAAAAKEFLRGPESCSAQEQPYRRVLHFNGDVAVGNETGAPAGVRKAKSVPIDGTKQDTGETKTQQRQSKSNLGHGTSASVGTRCESQAPAENFMSTVDMSAIQMESILPLESIEPVPLRNATETGRKSTRLPSTTKARPVRETKGGQRHKKHPQFPRMERPVLRQVVDVYDPYLCSELSEGATLQASAPRQKQSSNETGEAKAASSKNSGCKSAQKSVNQQNVKNAQASVYSAITGTPTRSRKVAGADGPVVERLRRQATSGGLASAAENGTPRRSVESPASEASSESSINMAAQTLVILSRATTMSQTPSKDVKSKSPNHPEKATCVEAAAASGLSRHGGERMDTAKSDERLQAGMREAGAENAIEKTNKKSRKKRAWNDSSKDITAHESAVSKRASHPKHKRQKLEAFPATTDLDRFLSQLSYME</sequence>
<feature type="region of interest" description="Disordered" evidence="1">
    <location>
        <begin position="1145"/>
        <end position="1174"/>
    </location>
</feature>
<feature type="compositionally biased region" description="Low complexity" evidence="1">
    <location>
        <begin position="1556"/>
        <end position="1567"/>
    </location>
</feature>
<feature type="region of interest" description="Disordered" evidence="1">
    <location>
        <begin position="771"/>
        <end position="795"/>
    </location>
</feature>
<dbReference type="PANTHER" id="PTHR15087:SF14">
    <property type="entry name" value="PROTEIN NPAT"/>
    <property type="match status" value="1"/>
</dbReference>
<organism evidence="2 3">
    <name type="scientific">Eptatretus burgeri</name>
    <name type="common">Inshore hagfish</name>
    <dbReference type="NCBI Taxonomy" id="7764"/>
    <lineage>
        <taxon>Eukaryota</taxon>
        <taxon>Metazoa</taxon>
        <taxon>Chordata</taxon>
        <taxon>Craniata</taxon>
        <taxon>Vertebrata</taxon>
        <taxon>Cyclostomata</taxon>
        <taxon>Myxini</taxon>
        <taxon>Myxiniformes</taxon>
        <taxon>Myxinidae</taxon>
        <taxon>Eptatretinae</taxon>
        <taxon>Eptatretus</taxon>
    </lineage>
</organism>
<feature type="compositionally biased region" description="Polar residues" evidence="1">
    <location>
        <begin position="1145"/>
        <end position="1168"/>
    </location>
</feature>
<feature type="compositionally biased region" description="Basic and acidic residues" evidence="1">
    <location>
        <begin position="1656"/>
        <end position="1666"/>
    </location>
</feature>
<proteinExistence type="predicted"/>
<protein>
    <submittedName>
        <fullName evidence="2">Uncharacterized protein</fullName>
    </submittedName>
</protein>
<feature type="compositionally biased region" description="Polar residues" evidence="1">
    <location>
        <begin position="193"/>
        <end position="208"/>
    </location>
</feature>
<name>A0A8C4NJ14_EPTBU</name>
<feature type="region of interest" description="Disordered" evidence="1">
    <location>
        <begin position="1461"/>
        <end position="1499"/>
    </location>
</feature>
<feature type="compositionally biased region" description="Low complexity" evidence="1">
    <location>
        <begin position="228"/>
        <end position="258"/>
    </location>
</feature>
<feature type="compositionally biased region" description="Polar residues" evidence="1">
    <location>
        <begin position="1483"/>
        <end position="1499"/>
    </location>
</feature>